<organism evidence="2 3">
    <name type="scientific">Colletotrichum gloeosporioides</name>
    <name type="common">Anthracnose fungus</name>
    <name type="synonym">Glomerella cingulata</name>
    <dbReference type="NCBI Taxonomy" id="474922"/>
    <lineage>
        <taxon>Eukaryota</taxon>
        <taxon>Fungi</taxon>
        <taxon>Dikarya</taxon>
        <taxon>Ascomycota</taxon>
        <taxon>Pezizomycotina</taxon>
        <taxon>Sordariomycetes</taxon>
        <taxon>Hypocreomycetidae</taxon>
        <taxon>Glomerellales</taxon>
        <taxon>Glomerellaceae</taxon>
        <taxon>Colletotrichum</taxon>
        <taxon>Colletotrichum gloeosporioides species complex</taxon>
    </lineage>
</organism>
<dbReference type="AlphaFoldDB" id="A0A8H4C6Q5"/>
<evidence type="ECO:0000313" key="2">
    <source>
        <dbReference type="EMBL" id="KAF3798143.1"/>
    </source>
</evidence>
<comment type="caution">
    <text evidence="2">The sequence shown here is derived from an EMBL/GenBank/DDBJ whole genome shotgun (WGS) entry which is preliminary data.</text>
</comment>
<feature type="domain" description="DUF1989" evidence="1">
    <location>
        <begin position="3"/>
        <end position="179"/>
    </location>
</feature>
<proteinExistence type="predicted"/>
<accession>A0A8H4C6Q5</accession>
<dbReference type="PANTHER" id="PTHR31527">
    <property type="entry name" value="RE64534P"/>
    <property type="match status" value="1"/>
</dbReference>
<dbReference type="Proteomes" id="UP000613401">
    <property type="component" value="Unassembled WGS sequence"/>
</dbReference>
<name>A0A8H4C6Q5_COLGL</name>
<sequence length="207" mass="23195">MPTIPARSFAIQHLQAGQAIKIVNTTGGQVIDTWAFSTSTNEPFPTYLSMTHTRSTHHKLLPSMNESFLDNRQQPILTIREDTSCGMHDVLFAACSPERYVQLGVPWDHDNCAKNLYEAVQSIKSPWREETVRFLAHGWMPDPLNVFMNVRIHGNSLQCLDPQGQPGEHMVLRAKQDCVIIMSACPMDVSKCNGGEPTTADFDVLQE</sequence>
<dbReference type="EMBL" id="WVTB01000101">
    <property type="protein sequence ID" value="KAF3798143.1"/>
    <property type="molecule type" value="Genomic_DNA"/>
</dbReference>
<reference evidence="2" key="1">
    <citation type="journal article" date="2020" name="Phytopathology">
        <title>Genome sequence and comparative analysis of Colletotrichum gloeosporioides isolated from Liriodendron leaves.</title>
        <authorList>
            <person name="Fu F.F."/>
            <person name="Hao Z."/>
            <person name="Wang P."/>
            <person name="Lu Y."/>
            <person name="Xue L.J."/>
            <person name="Wei G."/>
            <person name="Tian Y."/>
            <person name="Baishi H."/>
            <person name="Xu H."/>
            <person name="Shi J."/>
            <person name="Cheng T."/>
            <person name="Wang G."/>
            <person name="Yi Y."/>
            <person name="Chen J."/>
        </authorList>
    </citation>
    <scope>NUCLEOTIDE SEQUENCE</scope>
    <source>
        <strain evidence="2">Lc1</strain>
    </source>
</reference>
<dbReference type="InterPro" id="IPR018959">
    <property type="entry name" value="DUF1989"/>
</dbReference>
<evidence type="ECO:0000313" key="3">
    <source>
        <dbReference type="Proteomes" id="UP000613401"/>
    </source>
</evidence>
<protein>
    <recommendedName>
        <fullName evidence="1">DUF1989 domain-containing protein</fullName>
    </recommendedName>
</protein>
<evidence type="ECO:0000259" key="1">
    <source>
        <dbReference type="Pfam" id="PF09347"/>
    </source>
</evidence>
<gene>
    <name evidence="2" type="ORF">GCG54_00010489</name>
</gene>
<dbReference type="Pfam" id="PF09347">
    <property type="entry name" value="DUF1989"/>
    <property type="match status" value="1"/>
</dbReference>
<reference evidence="2" key="2">
    <citation type="submission" date="2020-03" db="EMBL/GenBank/DDBJ databases">
        <authorList>
            <person name="Fu F.-F."/>
            <person name="Chen J."/>
        </authorList>
    </citation>
    <scope>NUCLEOTIDE SEQUENCE</scope>
    <source>
        <strain evidence="2">Lc1</strain>
    </source>
</reference>
<keyword evidence="3" id="KW-1185">Reference proteome</keyword>
<dbReference type="PANTHER" id="PTHR31527:SF0">
    <property type="entry name" value="RE64534P"/>
    <property type="match status" value="1"/>
</dbReference>
<dbReference type="GeneID" id="69017617"/>
<dbReference type="RefSeq" id="XP_045257303.1">
    <property type="nucleotide sequence ID" value="XM_045410412.1"/>
</dbReference>